<feature type="domain" description="Nucleoporin Nup159/Nup146 N-terminal" evidence="4">
    <location>
        <begin position="127"/>
        <end position="427"/>
    </location>
</feature>
<evidence type="ECO:0000313" key="6">
    <source>
        <dbReference type="Proteomes" id="UP000005239"/>
    </source>
</evidence>
<dbReference type="Proteomes" id="UP000005239">
    <property type="component" value="Unassembled WGS sequence"/>
</dbReference>
<dbReference type="Gene3D" id="2.130.10.10">
    <property type="entry name" value="YVTN repeat-like/Quinoprotein amine dehydrogenase"/>
    <property type="match status" value="1"/>
</dbReference>
<dbReference type="SUPFAM" id="SSF117289">
    <property type="entry name" value="Nucleoporin domain"/>
    <property type="match status" value="1"/>
</dbReference>
<comment type="subcellular location">
    <subcellularLocation>
        <location evidence="1">Nucleus</location>
    </subcellularLocation>
</comment>
<evidence type="ECO:0000313" key="5">
    <source>
        <dbReference type="EnsemblMetazoa" id="PPA34879.1"/>
    </source>
</evidence>
<reference evidence="6" key="1">
    <citation type="journal article" date="2008" name="Nat. Genet.">
        <title>The Pristionchus pacificus genome provides a unique perspective on nematode lifestyle and parasitism.</title>
        <authorList>
            <person name="Dieterich C."/>
            <person name="Clifton S.W."/>
            <person name="Schuster L.N."/>
            <person name="Chinwalla A."/>
            <person name="Delehaunty K."/>
            <person name="Dinkelacker I."/>
            <person name="Fulton L."/>
            <person name="Fulton R."/>
            <person name="Godfrey J."/>
            <person name="Minx P."/>
            <person name="Mitreva M."/>
            <person name="Roeseler W."/>
            <person name="Tian H."/>
            <person name="Witte H."/>
            <person name="Yang S.P."/>
            <person name="Wilson R.K."/>
            <person name="Sommer R.J."/>
        </authorList>
    </citation>
    <scope>NUCLEOTIDE SEQUENCE [LARGE SCALE GENOMIC DNA]</scope>
    <source>
        <strain evidence="6">PS312</strain>
    </source>
</reference>
<accession>A0A8R1YS13</accession>
<dbReference type="GO" id="GO:0017056">
    <property type="term" value="F:structural constituent of nuclear pore"/>
    <property type="evidence" value="ECO:0000318"/>
    <property type="project" value="GO_Central"/>
</dbReference>
<dbReference type="EnsemblMetazoa" id="PPA34879.1">
    <property type="protein sequence ID" value="PPA34879.1"/>
    <property type="gene ID" value="WBGene00273248"/>
</dbReference>
<keyword evidence="2" id="KW-0813">Transport</keyword>
<dbReference type="AlphaFoldDB" id="A0A2A6C555"/>
<dbReference type="GO" id="GO:0008139">
    <property type="term" value="F:nuclear localization sequence binding"/>
    <property type="evidence" value="ECO:0000318"/>
    <property type="project" value="GO_Central"/>
</dbReference>
<dbReference type="GO" id="GO:0005643">
    <property type="term" value="C:nuclear pore"/>
    <property type="evidence" value="ECO:0000318"/>
    <property type="project" value="GO_Central"/>
</dbReference>
<evidence type="ECO:0000256" key="2">
    <source>
        <dbReference type="ARBA" id="ARBA00022448"/>
    </source>
</evidence>
<keyword evidence="6" id="KW-1185">Reference proteome</keyword>
<dbReference type="GO" id="GO:0006405">
    <property type="term" value="P:RNA export from nucleus"/>
    <property type="evidence" value="ECO:0000318"/>
    <property type="project" value="GO_Central"/>
</dbReference>
<reference evidence="5" key="2">
    <citation type="submission" date="2022-06" db="UniProtKB">
        <authorList>
            <consortium name="EnsemblMetazoa"/>
        </authorList>
    </citation>
    <scope>IDENTIFICATION</scope>
    <source>
        <strain evidence="5">PS312</strain>
    </source>
</reference>
<protein>
    <submittedName>
        <fullName evidence="5">Npp-14</fullName>
    </submittedName>
</protein>
<proteinExistence type="predicted"/>
<dbReference type="Pfam" id="PF16755">
    <property type="entry name" value="Beta-prop_NUP159_NUP214"/>
    <property type="match status" value="1"/>
</dbReference>
<dbReference type="OrthoDB" id="248320at2759"/>
<evidence type="ECO:0000259" key="4">
    <source>
        <dbReference type="Pfam" id="PF16755"/>
    </source>
</evidence>
<name>A0A2A6C555_PRIPA</name>
<evidence type="ECO:0000256" key="3">
    <source>
        <dbReference type="ARBA" id="ARBA00023242"/>
    </source>
</evidence>
<keyword evidence="3" id="KW-0539">Nucleus</keyword>
<organism evidence="5 6">
    <name type="scientific">Pristionchus pacificus</name>
    <name type="common">Parasitic nematode worm</name>
    <dbReference type="NCBI Taxonomy" id="54126"/>
    <lineage>
        <taxon>Eukaryota</taxon>
        <taxon>Metazoa</taxon>
        <taxon>Ecdysozoa</taxon>
        <taxon>Nematoda</taxon>
        <taxon>Chromadorea</taxon>
        <taxon>Rhabditida</taxon>
        <taxon>Rhabditina</taxon>
        <taxon>Diplogasteromorpha</taxon>
        <taxon>Diplogasteroidea</taxon>
        <taxon>Neodiplogasteridae</taxon>
        <taxon>Pristionchus</taxon>
    </lineage>
</organism>
<gene>
    <name evidence="5" type="primary">WBGene00273248</name>
</gene>
<dbReference type="InterPro" id="IPR015943">
    <property type="entry name" value="WD40/YVTN_repeat-like_dom_sf"/>
</dbReference>
<dbReference type="GO" id="GO:0006606">
    <property type="term" value="P:protein import into nucleus"/>
    <property type="evidence" value="ECO:0000318"/>
    <property type="project" value="GO_Central"/>
</dbReference>
<accession>A0A2A6C555</accession>
<dbReference type="InterPro" id="IPR039462">
    <property type="entry name" value="Nup159/Nup146_N"/>
</dbReference>
<sequence length="1015" mass="108380">MDLLLTVKEEIFVPIAEGDTMRVNDAPQRQVNHTGMASEETSIEISDFEFHALRKVRLTSTALTGDTSRRLAISSSYGIGIAIVAANRLLSFYTDDVHAQKADRTNINEEVTGVRTRTTNYFDEKASLVAVSCNCDGTLMGVLADTPAGPMVHVFDAAAFSLDYQGHISPLTTVRVSAEPGATARCFEWSPAAADTLVAAASDRSLITVAVKAESASYTMVGEKRLGAAVRAMSWSRKGKQLVVGDDLGKVVQMKPELDIVRSTMPPETCTIASPAVVGLCWMTTTEFLVVYGNQAAKDVQATIMITKKDKPITWTELADLAYGSPHSALSPVVTSLCLLEWNALLTTNTKSSEVSMVGKTGEVWQVWVPDELHQASLPTNAATAETFPIGAELDFSASEQVVLSDDHQTRVAASPILFVLTTDGLLMGYHTVNLNQGALSVQVPRKAVNPAAVRVGARPEGTGGQTVAAVAEAPAATPAAATGQKSLFGTATPAAPAAAATVQKSLFGAAAPAAPAATPPAAAQKSLFGAAPAAAAPAATPPAAAQKSLFGVAAAPAAPAAAAQPETAQLLQRLAATPICAPNTKPAGTPAATPAPAADSAAAAAAAAAATAAADAAAKAEKAEKQRQLVEDKKKANVLLQEVQNEATALVDEMARMREIAAATRPTMVEMERELKVEDSRKLHDMDKYVKELEEEERRNERMLKAATIRISDRLRMVEEAGEGAGALATMRKDYDYDREESMAQLQRRVAAARTTLAEVQKELARMREGQQTQAYKSDAKWTSDRVERVNGTIKNIQKIIKLEREKVEDVEALVRNVVQLKISDDEVRKEKRGMERAARHEELKYKQAAAKHEELKVIVVKNSQPPPSSRVKQMTPAEEAEARRRLVDAKTLFPFPAPRRFMPDQQQNKTTTKALNESALHKSTLNHSLSSTGYPTTVVVVNSPLRAQLEERLLEVTKPRKAIQLPSLEKFAIRQESRPAALKEPPSPIAPAALAAPAAAAAKQPVSLFGGAT</sequence>
<evidence type="ECO:0000256" key="1">
    <source>
        <dbReference type="ARBA" id="ARBA00004123"/>
    </source>
</evidence>